<sequence>FPRHPSPPQNKEGTETFAHDDTLGEVRTEIIWGARTVQGCSGWRCDG</sequence>
<reference evidence="1 2" key="1">
    <citation type="journal article" date="2018" name="Front. Plant Sci.">
        <title>Red Clover (Trifolium pratense) and Zigzag Clover (T. medium) - A Picture of Genomic Similarities and Differences.</title>
        <authorList>
            <person name="Dluhosova J."/>
            <person name="Istvanek J."/>
            <person name="Nedelnik J."/>
            <person name="Repkova J."/>
        </authorList>
    </citation>
    <scope>NUCLEOTIDE SEQUENCE [LARGE SCALE GENOMIC DNA]</scope>
    <source>
        <strain evidence="2">cv. 10/8</strain>
        <tissue evidence="1">Leaf</tissue>
    </source>
</reference>
<feature type="non-terminal residue" evidence="1">
    <location>
        <position position="1"/>
    </location>
</feature>
<evidence type="ECO:0000313" key="1">
    <source>
        <dbReference type="EMBL" id="MCI49680.1"/>
    </source>
</evidence>
<dbReference type="Proteomes" id="UP000265520">
    <property type="component" value="Unassembled WGS sequence"/>
</dbReference>
<name>A0A392SP28_9FABA</name>
<proteinExistence type="predicted"/>
<accession>A0A392SP28</accession>
<dbReference type="AlphaFoldDB" id="A0A392SP28"/>
<comment type="caution">
    <text evidence="1">The sequence shown here is derived from an EMBL/GenBank/DDBJ whole genome shotgun (WGS) entry which is preliminary data.</text>
</comment>
<organism evidence="1 2">
    <name type="scientific">Trifolium medium</name>
    <dbReference type="NCBI Taxonomy" id="97028"/>
    <lineage>
        <taxon>Eukaryota</taxon>
        <taxon>Viridiplantae</taxon>
        <taxon>Streptophyta</taxon>
        <taxon>Embryophyta</taxon>
        <taxon>Tracheophyta</taxon>
        <taxon>Spermatophyta</taxon>
        <taxon>Magnoliopsida</taxon>
        <taxon>eudicotyledons</taxon>
        <taxon>Gunneridae</taxon>
        <taxon>Pentapetalae</taxon>
        <taxon>rosids</taxon>
        <taxon>fabids</taxon>
        <taxon>Fabales</taxon>
        <taxon>Fabaceae</taxon>
        <taxon>Papilionoideae</taxon>
        <taxon>50 kb inversion clade</taxon>
        <taxon>NPAAA clade</taxon>
        <taxon>Hologalegina</taxon>
        <taxon>IRL clade</taxon>
        <taxon>Trifolieae</taxon>
        <taxon>Trifolium</taxon>
    </lineage>
</organism>
<protein>
    <submittedName>
        <fullName evidence="1">Uncharacterized protein</fullName>
    </submittedName>
</protein>
<evidence type="ECO:0000313" key="2">
    <source>
        <dbReference type="Proteomes" id="UP000265520"/>
    </source>
</evidence>
<keyword evidence="2" id="KW-1185">Reference proteome</keyword>
<dbReference type="EMBL" id="LXQA010404861">
    <property type="protein sequence ID" value="MCI49680.1"/>
    <property type="molecule type" value="Genomic_DNA"/>
</dbReference>